<dbReference type="GO" id="GO:0006367">
    <property type="term" value="P:transcription initiation at RNA polymerase II promoter"/>
    <property type="evidence" value="ECO:0007669"/>
    <property type="project" value="TreeGrafter"/>
</dbReference>
<feature type="repeat" description="WD" evidence="1">
    <location>
        <begin position="327"/>
        <end position="356"/>
    </location>
</feature>
<name>A0A8J3ZXI8_9ACTN</name>
<gene>
    <name evidence="3" type="ORF">Voc01_063630</name>
</gene>
<evidence type="ECO:0000256" key="1">
    <source>
        <dbReference type="PROSITE-ProRule" id="PRU00221"/>
    </source>
</evidence>
<dbReference type="PANTHER" id="PTHR19879:SF1">
    <property type="entry name" value="CANNONBALL-RELATED"/>
    <property type="match status" value="1"/>
</dbReference>
<proteinExistence type="predicted"/>
<dbReference type="Gene3D" id="2.130.10.10">
    <property type="entry name" value="YVTN repeat-like/Quinoprotein amine dehydrogenase"/>
    <property type="match status" value="2"/>
</dbReference>
<protein>
    <recommendedName>
        <fullName evidence="5">WD40 repeat domain-containing protein</fullName>
    </recommendedName>
</protein>
<dbReference type="Proteomes" id="UP000635606">
    <property type="component" value="Unassembled WGS sequence"/>
</dbReference>
<sequence>MQEYGSGRFRGMSTHGRRRFSTDGRTVLQNLGRLQAVDVETGEVVTGAKVGAFVPVGGHVVAVNGSALEVYRAAGLEPVRTVEVGVTLGLDRRPCLAAGGGLVAALANDDGAGTLAVVDTGTWQVRLVGLDAVPSCVAVADDGSVVAVGTDLGNGGRVLLVDPATGTVTATLTGPRAPVTGVAVRGDRVVAAAGARALAWELPPPGRKKAPKATVLLAAKKPASLVGVTSAGTAVVHAEKLFGVDAVTGQTAWESAWVSGAMLCGDRLVVDRYRTVVELDPATGAELRRWETPAYAWLAAVASDRIAVEFHARVEVLGDCDTWPSAFDGHMAAVRSASFDGERFATGGHDQQAFVWVRKRPQPLFGVLGSEHDREGAVYLAGDDLYTGFGHGVQRWHVDGTHEASVDGLKSTPTLIRRLPNGLVIVATKVSRSRYGELYLLDGKTLSVLDNGRIGMDLLYADIVDDRHVRAYGARLDITYDFAARQRVSETDHGRPALGDASYLLPSRGILVETGRWWPAGGSSGQWISVYDLSARDFRHRRLVTEPIVGRAALSPTGLLATPHADAVRVWDLDTGSVLRELATELVPESLRWFPDGTALLASAVNGALHELPV</sequence>
<dbReference type="SUPFAM" id="SSF50998">
    <property type="entry name" value="Quinoprotein alcohol dehydrogenase-like"/>
    <property type="match status" value="1"/>
</dbReference>
<evidence type="ECO:0000313" key="4">
    <source>
        <dbReference type="Proteomes" id="UP000635606"/>
    </source>
</evidence>
<dbReference type="PANTHER" id="PTHR19879">
    <property type="entry name" value="TRANSCRIPTION INITIATION FACTOR TFIID"/>
    <property type="match status" value="1"/>
</dbReference>
<keyword evidence="4" id="KW-1185">Reference proteome</keyword>
<accession>A0A8J3ZXI8</accession>
<dbReference type="EMBL" id="BOPH01000088">
    <property type="protein sequence ID" value="GIJ71446.1"/>
    <property type="molecule type" value="Genomic_DNA"/>
</dbReference>
<feature type="region of interest" description="Disordered" evidence="2">
    <location>
        <begin position="1"/>
        <end position="20"/>
    </location>
</feature>
<comment type="caution">
    <text evidence="3">The sequence shown here is derived from an EMBL/GenBank/DDBJ whole genome shotgun (WGS) entry which is preliminary data.</text>
</comment>
<dbReference type="InterPro" id="IPR015943">
    <property type="entry name" value="WD40/YVTN_repeat-like_dom_sf"/>
</dbReference>
<keyword evidence="1" id="KW-0853">WD repeat</keyword>
<organism evidence="3 4">
    <name type="scientific">Virgisporangium ochraceum</name>
    <dbReference type="NCBI Taxonomy" id="65505"/>
    <lineage>
        <taxon>Bacteria</taxon>
        <taxon>Bacillati</taxon>
        <taxon>Actinomycetota</taxon>
        <taxon>Actinomycetes</taxon>
        <taxon>Micromonosporales</taxon>
        <taxon>Micromonosporaceae</taxon>
        <taxon>Virgisporangium</taxon>
    </lineage>
</organism>
<dbReference type="AlphaFoldDB" id="A0A8J3ZXI8"/>
<dbReference type="PROSITE" id="PS50082">
    <property type="entry name" value="WD_REPEATS_2"/>
    <property type="match status" value="1"/>
</dbReference>
<dbReference type="InterPro" id="IPR011047">
    <property type="entry name" value="Quinoprotein_ADH-like_sf"/>
</dbReference>
<evidence type="ECO:0000313" key="3">
    <source>
        <dbReference type="EMBL" id="GIJ71446.1"/>
    </source>
</evidence>
<evidence type="ECO:0000256" key="2">
    <source>
        <dbReference type="SAM" id="MobiDB-lite"/>
    </source>
</evidence>
<dbReference type="RefSeq" id="WP_203931316.1">
    <property type="nucleotide sequence ID" value="NZ_BOPH01000088.1"/>
</dbReference>
<reference evidence="3" key="1">
    <citation type="submission" date="2021-01" db="EMBL/GenBank/DDBJ databases">
        <title>Whole genome shotgun sequence of Virgisporangium ochraceum NBRC 16418.</title>
        <authorList>
            <person name="Komaki H."/>
            <person name="Tamura T."/>
        </authorList>
    </citation>
    <scope>NUCLEOTIDE SEQUENCE</scope>
    <source>
        <strain evidence="3">NBRC 16418</strain>
    </source>
</reference>
<evidence type="ECO:0008006" key="5">
    <source>
        <dbReference type="Google" id="ProtNLM"/>
    </source>
</evidence>
<dbReference type="InterPro" id="IPR001680">
    <property type="entry name" value="WD40_rpt"/>
</dbReference>